<dbReference type="SUPFAM" id="SSF63380">
    <property type="entry name" value="Riboflavin synthase domain-like"/>
    <property type="match status" value="1"/>
</dbReference>
<dbReference type="GO" id="GO:0016491">
    <property type="term" value="F:oxidoreductase activity"/>
    <property type="evidence" value="ECO:0007669"/>
    <property type="project" value="InterPro"/>
</dbReference>
<dbReference type="Gene3D" id="3.50.50.60">
    <property type="entry name" value="FAD/NAD(P)-binding domain"/>
    <property type="match status" value="2"/>
</dbReference>
<dbReference type="InterPro" id="IPR009051">
    <property type="entry name" value="Helical_ferredxn"/>
</dbReference>
<dbReference type="AlphaFoldDB" id="A0A916J5C1"/>
<evidence type="ECO:0000313" key="2">
    <source>
        <dbReference type="EMBL" id="CAG4884976.1"/>
    </source>
</evidence>
<dbReference type="NCBIfam" id="NF004862">
    <property type="entry name" value="PRK06222.1"/>
    <property type="match status" value="1"/>
</dbReference>
<dbReference type="InterPro" id="IPR019480">
    <property type="entry name" value="Dihydroorotate_DH_Fe-S-bd"/>
</dbReference>
<dbReference type="Pfam" id="PF14691">
    <property type="entry name" value="Fer4_20"/>
    <property type="match status" value="1"/>
</dbReference>
<dbReference type="Gene3D" id="1.10.1060.10">
    <property type="entry name" value="Alpha-helical ferredoxin"/>
    <property type="match status" value="1"/>
</dbReference>
<dbReference type="SUPFAM" id="SSF51971">
    <property type="entry name" value="Nucleotide-binding domain"/>
    <property type="match status" value="2"/>
</dbReference>
<name>A0A916J5C1_9PROT</name>
<protein>
    <recommendedName>
        <fullName evidence="1">FAD-binding FR-type domain-containing protein</fullName>
    </recommendedName>
</protein>
<dbReference type="InterPro" id="IPR023753">
    <property type="entry name" value="FAD/NAD-binding_dom"/>
</dbReference>
<proteinExistence type="predicted"/>
<gene>
    <name evidence="2" type="ORF">GTOL_12859</name>
</gene>
<dbReference type="Pfam" id="PF07992">
    <property type="entry name" value="Pyr_redox_2"/>
    <property type="match status" value="1"/>
</dbReference>
<dbReference type="InterPro" id="IPR036188">
    <property type="entry name" value="FAD/NAD-bd_sf"/>
</dbReference>
<evidence type="ECO:0000259" key="1">
    <source>
        <dbReference type="PROSITE" id="PS51384"/>
    </source>
</evidence>
<dbReference type="SUPFAM" id="SSF52343">
    <property type="entry name" value="Ferredoxin reductase-like, C-terminal NADP-linked domain"/>
    <property type="match status" value="1"/>
</dbReference>
<dbReference type="RefSeq" id="WP_220636763.1">
    <property type="nucleotide sequence ID" value="NZ_CAJQUM010000001.1"/>
</dbReference>
<dbReference type="Gene3D" id="3.40.50.80">
    <property type="entry name" value="Nucleotide-binding domain of ferredoxin-NADP reductase (FNR) module"/>
    <property type="match status" value="1"/>
</dbReference>
<dbReference type="InterPro" id="IPR028261">
    <property type="entry name" value="DPD_II"/>
</dbReference>
<dbReference type="Gene3D" id="2.40.30.10">
    <property type="entry name" value="Translation factors"/>
    <property type="match status" value="1"/>
</dbReference>
<organism evidence="2 3">
    <name type="scientific">Georgfuchsia toluolica</name>
    <dbReference type="NCBI Taxonomy" id="424218"/>
    <lineage>
        <taxon>Bacteria</taxon>
        <taxon>Pseudomonadati</taxon>
        <taxon>Pseudomonadota</taxon>
        <taxon>Betaproteobacteria</taxon>
        <taxon>Nitrosomonadales</taxon>
        <taxon>Sterolibacteriaceae</taxon>
        <taxon>Georgfuchsia</taxon>
    </lineage>
</organism>
<dbReference type="InterPro" id="IPR017927">
    <property type="entry name" value="FAD-bd_FR_type"/>
</dbReference>
<dbReference type="Proteomes" id="UP000742786">
    <property type="component" value="Unassembled WGS sequence"/>
</dbReference>
<dbReference type="NCBIfam" id="TIGR01316">
    <property type="entry name" value="gltA"/>
    <property type="match status" value="1"/>
</dbReference>
<comment type="caution">
    <text evidence="2">The sequence shown here is derived from an EMBL/GenBank/DDBJ whole genome shotgun (WGS) entry which is preliminary data.</text>
</comment>
<dbReference type="EMBL" id="CAJQUM010000001">
    <property type="protein sequence ID" value="CAG4884976.1"/>
    <property type="molecule type" value="Genomic_DNA"/>
</dbReference>
<dbReference type="PRINTS" id="PR00419">
    <property type="entry name" value="ADXRDTASE"/>
</dbReference>
<dbReference type="Pfam" id="PF10418">
    <property type="entry name" value="DHODB_Fe-S_bind"/>
    <property type="match status" value="1"/>
</dbReference>
<dbReference type="InterPro" id="IPR006004">
    <property type="entry name" value="SudA-like"/>
</dbReference>
<accession>A0A916J5C1</accession>
<dbReference type="PANTHER" id="PTHR42783:SF3">
    <property type="entry name" value="GLUTAMATE SYNTHASE [NADPH] SMALL CHAIN-RELATED"/>
    <property type="match status" value="1"/>
</dbReference>
<dbReference type="GO" id="GO:0051536">
    <property type="term" value="F:iron-sulfur cluster binding"/>
    <property type="evidence" value="ECO:0007669"/>
    <property type="project" value="InterPro"/>
</dbReference>
<feature type="domain" description="FAD-binding FR-type" evidence="1">
    <location>
        <begin position="1"/>
        <end position="96"/>
    </location>
</feature>
<dbReference type="SUPFAM" id="SSF46548">
    <property type="entry name" value="alpha-helical ferredoxin"/>
    <property type="match status" value="1"/>
</dbReference>
<sequence>MYKIIRRETFSDSTFLWEVLAPDVANSAQPGHFVMVRLHEGSERIPLTVADFDRNRGTITMVIQSLGKTTIEMRDHYQEGDSFADFVGPLGMPQHVGKVGHVVLVGGGLGVAPVYPQLRAFKDAGNRTTGIIGFRNKDLVFWEDRFKAYCDDLIVCTDDGSYGTPGFVTSALKEVLERDKPDLVIAIGPLPMMNACVETTRPFGVKTMVSLNAIMVDATGMCGSCRVSVGSEVKFACVDGPDFDGHQVDFRELLLRQRRFNVEEAKASEDYAHVCKVDKVLFEQNKRNYKKLSELAPHAVKMPERDALERSRNFKEVNLGYSMHDALEEAERCIQCAKPLCIAGCPVSIDIPRFIRHLLVRDVDGALGAINESNLFPSVCGRVCPQESQCEAQCIVGKNKKEVMEPVAIGRLERFVGDNARTPKAVPACFERPLGRVGVVGSGPSGLAVAADLARYGCEVTVFEALHVIGGVLQYGIPSFRLPRDIISREVDNLKGMGVKFETNKVIGKTFSIAQLMEEMSYDAVFIGAGAGAPSFLGIPGEFAGQVYSANEFLTRVNLMGGDRFPYLDTPITLGQSVVVIGAGNTAMDCLRVAKRLGAPTVRCVYRRSEAEAPARIEELRHAKEEGIEFFFLHTPVEIITDDEGSVRGMKVQKMMLGEPDEKGRRKPVPLDEFVELECDTVIYALGTKANPIVTQSTQGLGLNKWGYIVADPQTQATTLPGVFAGGDIVTGAATVILAMGAGRRAARAIGAYLQNGKQKWPVTQEDADAFVPPVAMGSSAPTTTQSENPS</sequence>
<dbReference type="PROSITE" id="PS51384">
    <property type="entry name" value="FAD_FR"/>
    <property type="match status" value="1"/>
</dbReference>
<dbReference type="InterPro" id="IPR017938">
    <property type="entry name" value="Riboflavin_synthase-like_b-brl"/>
</dbReference>
<reference evidence="2" key="1">
    <citation type="submission" date="2021-04" db="EMBL/GenBank/DDBJ databases">
        <authorList>
            <person name="Hornung B."/>
        </authorList>
    </citation>
    <scope>NUCLEOTIDE SEQUENCE</scope>
    <source>
        <strain evidence="2">G5G6</strain>
    </source>
</reference>
<keyword evidence="3" id="KW-1185">Reference proteome</keyword>
<dbReference type="CDD" id="cd06219">
    <property type="entry name" value="DHOD_e_trans_like1"/>
    <property type="match status" value="1"/>
</dbReference>
<dbReference type="InterPro" id="IPR039261">
    <property type="entry name" value="FNR_nucleotide-bd"/>
</dbReference>
<evidence type="ECO:0000313" key="3">
    <source>
        <dbReference type="Proteomes" id="UP000742786"/>
    </source>
</evidence>
<dbReference type="PANTHER" id="PTHR42783">
    <property type="entry name" value="GLUTAMATE SYNTHASE [NADPH] SMALL CHAIN"/>
    <property type="match status" value="1"/>
</dbReference>